<gene>
    <name evidence="2" type="primary">xcpT_8</name>
    <name evidence="2" type="ORF">Mal4_04740</name>
</gene>
<dbReference type="NCBIfam" id="TIGR04294">
    <property type="entry name" value="pre_pil_HX9DG"/>
    <property type="match status" value="1"/>
</dbReference>
<dbReference type="Proteomes" id="UP000320496">
    <property type="component" value="Chromosome"/>
</dbReference>
<protein>
    <submittedName>
        <fullName evidence="2">Type II secretion system protein G</fullName>
    </submittedName>
</protein>
<evidence type="ECO:0000313" key="2">
    <source>
        <dbReference type="EMBL" id="QDU36190.1"/>
    </source>
</evidence>
<dbReference type="KEGG" id="mri:Mal4_04740"/>
<feature type="domain" description="DUF1559" evidence="1">
    <location>
        <begin position="38"/>
        <end position="303"/>
    </location>
</feature>
<dbReference type="OrthoDB" id="255848at2"/>
<dbReference type="PANTHER" id="PTHR30093:SF2">
    <property type="entry name" value="TYPE II SECRETION SYSTEM PROTEIN H"/>
    <property type="match status" value="1"/>
</dbReference>
<dbReference type="PROSITE" id="PS00409">
    <property type="entry name" value="PROKAR_NTER_METHYL"/>
    <property type="match status" value="1"/>
</dbReference>
<evidence type="ECO:0000259" key="1">
    <source>
        <dbReference type="Pfam" id="PF07596"/>
    </source>
</evidence>
<dbReference type="SUPFAM" id="SSF54523">
    <property type="entry name" value="Pili subunits"/>
    <property type="match status" value="1"/>
</dbReference>
<dbReference type="NCBIfam" id="TIGR02532">
    <property type="entry name" value="IV_pilin_GFxxxE"/>
    <property type="match status" value="1"/>
</dbReference>
<dbReference type="AlphaFoldDB" id="A0A517Z129"/>
<dbReference type="InterPro" id="IPR012902">
    <property type="entry name" value="N_methyl_site"/>
</dbReference>
<reference evidence="2 3" key="1">
    <citation type="submission" date="2019-02" db="EMBL/GenBank/DDBJ databases">
        <title>Deep-cultivation of Planctomycetes and their phenomic and genomic characterization uncovers novel biology.</title>
        <authorList>
            <person name="Wiegand S."/>
            <person name="Jogler M."/>
            <person name="Boedeker C."/>
            <person name="Pinto D."/>
            <person name="Vollmers J."/>
            <person name="Rivas-Marin E."/>
            <person name="Kohn T."/>
            <person name="Peeters S.H."/>
            <person name="Heuer A."/>
            <person name="Rast P."/>
            <person name="Oberbeckmann S."/>
            <person name="Bunk B."/>
            <person name="Jeske O."/>
            <person name="Meyerdierks A."/>
            <person name="Storesund J.E."/>
            <person name="Kallscheuer N."/>
            <person name="Luecker S."/>
            <person name="Lage O.M."/>
            <person name="Pohl T."/>
            <person name="Merkel B.J."/>
            <person name="Hornburger P."/>
            <person name="Mueller R.-W."/>
            <person name="Bruemmer F."/>
            <person name="Labrenz M."/>
            <person name="Spormann A.M."/>
            <person name="Op den Camp H."/>
            <person name="Overmann J."/>
            <person name="Amann R."/>
            <person name="Jetten M.S.M."/>
            <person name="Mascher T."/>
            <person name="Medema M.H."/>
            <person name="Devos D.P."/>
            <person name="Kaster A.-K."/>
            <person name="Ovreas L."/>
            <person name="Rohde M."/>
            <person name="Galperin M.Y."/>
            <person name="Jogler C."/>
        </authorList>
    </citation>
    <scope>NUCLEOTIDE SEQUENCE [LARGE SCALE GENOMIC DNA]</scope>
    <source>
        <strain evidence="2 3">Mal4</strain>
    </source>
</reference>
<dbReference type="InterPro" id="IPR027558">
    <property type="entry name" value="Pre_pil_HX9DG_C"/>
</dbReference>
<sequence length="322" mass="34901">MTLPTTHRPRRRGFTLIELLVVIAIIAILVALLLPAVQQAREAARRSQCKNNLKQFGVALHNYHDTHGAFPPGYIARYVSATDPASAETGPGFAWGTMILPFVDQAPTYNQLNFSLDATDAVNIDSGRQVLSVFRCPSDTAPGTFTVSDGSSDYQLGTANYVGIFGYGSVTMAPGRPDPAGILYRNSRTRMRDIVDGTSNTLLVGERSWRHQFVSGQPAIDASSTWYAAIPGVMRPAGMGMMPDEGPGSLVLGHVGQTMMSGMAMHHTPNSTNHIVNFSSLHEGGIQFLMADGSVHFLSENVDYNLFRWLGQRADGNVVNFP</sequence>
<organism evidence="2 3">
    <name type="scientific">Maioricimonas rarisocia</name>
    <dbReference type="NCBI Taxonomy" id="2528026"/>
    <lineage>
        <taxon>Bacteria</taxon>
        <taxon>Pseudomonadati</taxon>
        <taxon>Planctomycetota</taxon>
        <taxon>Planctomycetia</taxon>
        <taxon>Planctomycetales</taxon>
        <taxon>Planctomycetaceae</taxon>
        <taxon>Maioricimonas</taxon>
    </lineage>
</organism>
<dbReference type="PANTHER" id="PTHR30093">
    <property type="entry name" value="GENERAL SECRETION PATHWAY PROTEIN G"/>
    <property type="match status" value="1"/>
</dbReference>
<dbReference type="Gene3D" id="3.30.700.10">
    <property type="entry name" value="Glycoprotein, Type 4 Pilin"/>
    <property type="match status" value="1"/>
</dbReference>
<dbReference type="RefSeq" id="WP_145366879.1">
    <property type="nucleotide sequence ID" value="NZ_CP036275.1"/>
</dbReference>
<accession>A0A517Z129</accession>
<dbReference type="EMBL" id="CP036275">
    <property type="protein sequence ID" value="QDU36190.1"/>
    <property type="molecule type" value="Genomic_DNA"/>
</dbReference>
<dbReference type="Pfam" id="PF07963">
    <property type="entry name" value="N_methyl"/>
    <property type="match status" value="1"/>
</dbReference>
<proteinExistence type="predicted"/>
<evidence type="ECO:0000313" key="3">
    <source>
        <dbReference type="Proteomes" id="UP000320496"/>
    </source>
</evidence>
<dbReference type="Pfam" id="PF07596">
    <property type="entry name" value="SBP_bac_10"/>
    <property type="match status" value="1"/>
</dbReference>
<dbReference type="InterPro" id="IPR011453">
    <property type="entry name" value="DUF1559"/>
</dbReference>
<name>A0A517Z129_9PLAN</name>
<keyword evidence="3" id="KW-1185">Reference proteome</keyword>
<dbReference type="InterPro" id="IPR045584">
    <property type="entry name" value="Pilin-like"/>
</dbReference>